<organism evidence="2 3">
    <name type="scientific">Pleuronectes platessa</name>
    <name type="common">European plaice</name>
    <dbReference type="NCBI Taxonomy" id="8262"/>
    <lineage>
        <taxon>Eukaryota</taxon>
        <taxon>Metazoa</taxon>
        <taxon>Chordata</taxon>
        <taxon>Craniata</taxon>
        <taxon>Vertebrata</taxon>
        <taxon>Euteleostomi</taxon>
        <taxon>Actinopterygii</taxon>
        <taxon>Neopterygii</taxon>
        <taxon>Teleostei</taxon>
        <taxon>Neoteleostei</taxon>
        <taxon>Acanthomorphata</taxon>
        <taxon>Carangaria</taxon>
        <taxon>Pleuronectiformes</taxon>
        <taxon>Pleuronectoidei</taxon>
        <taxon>Pleuronectidae</taxon>
        <taxon>Pleuronectes</taxon>
    </lineage>
</organism>
<feature type="region of interest" description="Disordered" evidence="1">
    <location>
        <begin position="59"/>
        <end position="97"/>
    </location>
</feature>
<keyword evidence="3" id="KW-1185">Reference proteome</keyword>
<accession>A0A9N7V2U4</accession>
<evidence type="ECO:0000313" key="3">
    <source>
        <dbReference type="Proteomes" id="UP001153269"/>
    </source>
</evidence>
<feature type="compositionally biased region" description="Basic and acidic residues" evidence="1">
    <location>
        <begin position="74"/>
        <end position="89"/>
    </location>
</feature>
<evidence type="ECO:0000256" key="1">
    <source>
        <dbReference type="SAM" id="MobiDB-lite"/>
    </source>
</evidence>
<sequence>MPHPGLWCFLMEELSRREPVIPRSRDIEGQSQPMDHKDFLFSPNSVTFTSPEVAVNLDPSLLPSRSADNAGLMDSERSNRHIRSDESPANRRINQVPDILLPTHVGDCLNVGRRTDPQTQGFDVRSHDLSVSFEYGL</sequence>
<gene>
    <name evidence="2" type="ORF">PLEPLA_LOCUS29520</name>
</gene>
<name>A0A9N7V2U4_PLEPL</name>
<dbReference type="EMBL" id="CADEAL010002713">
    <property type="protein sequence ID" value="CAB1441789.1"/>
    <property type="molecule type" value="Genomic_DNA"/>
</dbReference>
<proteinExistence type="predicted"/>
<evidence type="ECO:0000313" key="2">
    <source>
        <dbReference type="EMBL" id="CAB1441789.1"/>
    </source>
</evidence>
<dbReference type="AlphaFoldDB" id="A0A9N7V2U4"/>
<dbReference type="Proteomes" id="UP001153269">
    <property type="component" value="Unassembled WGS sequence"/>
</dbReference>
<comment type="caution">
    <text evidence="2">The sequence shown here is derived from an EMBL/GenBank/DDBJ whole genome shotgun (WGS) entry which is preliminary data.</text>
</comment>
<reference evidence="2" key="1">
    <citation type="submission" date="2020-03" db="EMBL/GenBank/DDBJ databases">
        <authorList>
            <person name="Weist P."/>
        </authorList>
    </citation>
    <scope>NUCLEOTIDE SEQUENCE</scope>
</reference>
<protein>
    <submittedName>
        <fullName evidence="2">Uncharacterized protein</fullName>
    </submittedName>
</protein>